<organism evidence="1 2">
    <name type="scientific">Geodermatophilus siccatus</name>
    <dbReference type="NCBI Taxonomy" id="1137991"/>
    <lineage>
        <taxon>Bacteria</taxon>
        <taxon>Bacillati</taxon>
        <taxon>Actinomycetota</taxon>
        <taxon>Actinomycetes</taxon>
        <taxon>Geodermatophilales</taxon>
        <taxon>Geodermatophilaceae</taxon>
        <taxon>Geodermatophilus</taxon>
    </lineage>
</organism>
<proteinExistence type="predicted"/>
<evidence type="ECO:0000313" key="1">
    <source>
        <dbReference type="EMBL" id="SDL78062.1"/>
    </source>
</evidence>
<dbReference type="AlphaFoldDB" id="A0A1G9MUW1"/>
<accession>A0A1G9MUW1</accession>
<reference evidence="2" key="1">
    <citation type="submission" date="2016-10" db="EMBL/GenBank/DDBJ databases">
        <authorList>
            <person name="Varghese N."/>
            <person name="Submissions S."/>
        </authorList>
    </citation>
    <scope>NUCLEOTIDE SEQUENCE [LARGE SCALE GENOMIC DNA]</scope>
    <source>
        <strain evidence="2">DSM 45419</strain>
    </source>
</reference>
<dbReference type="InterPro" id="IPR037175">
    <property type="entry name" value="KFase_sf"/>
</dbReference>
<dbReference type="Gene3D" id="3.50.30.50">
    <property type="entry name" value="Putative cyclase"/>
    <property type="match status" value="1"/>
</dbReference>
<dbReference type="STRING" id="1137991.SAMN05660642_00788"/>
<gene>
    <name evidence="1" type="ORF">SAMN05660642_00788</name>
</gene>
<dbReference type="PANTHER" id="PTHR34861:SF10">
    <property type="entry name" value="CYCLASE"/>
    <property type="match status" value="1"/>
</dbReference>
<dbReference type="Proteomes" id="UP000198680">
    <property type="component" value="Unassembled WGS sequence"/>
</dbReference>
<name>A0A1G9MUW1_9ACTN</name>
<dbReference type="OrthoDB" id="7067800at2"/>
<dbReference type="EMBL" id="FNHE01000002">
    <property type="protein sequence ID" value="SDL78062.1"/>
    <property type="molecule type" value="Genomic_DNA"/>
</dbReference>
<dbReference type="Pfam" id="PF04199">
    <property type="entry name" value="Cyclase"/>
    <property type="match status" value="1"/>
</dbReference>
<keyword evidence="2" id="KW-1185">Reference proteome</keyword>
<dbReference type="GO" id="GO:0004061">
    <property type="term" value="F:arylformamidase activity"/>
    <property type="evidence" value="ECO:0007669"/>
    <property type="project" value="InterPro"/>
</dbReference>
<dbReference type="PANTHER" id="PTHR34861">
    <property type="match status" value="1"/>
</dbReference>
<dbReference type="SUPFAM" id="SSF102198">
    <property type="entry name" value="Putative cyclase"/>
    <property type="match status" value="1"/>
</dbReference>
<dbReference type="InterPro" id="IPR007325">
    <property type="entry name" value="KFase/CYL"/>
</dbReference>
<dbReference type="GO" id="GO:0019441">
    <property type="term" value="P:L-tryptophan catabolic process to kynurenine"/>
    <property type="evidence" value="ECO:0007669"/>
    <property type="project" value="InterPro"/>
</dbReference>
<sequence>MTGITHLVFPDGSAPSTVGAVTAATTPPELDRTDPEGAIAAAAKRCSNWGRWGADDVLGTLNFLDETKRVEGARLVRRGVSFSLAQSFDANGPQRGWRRRTNPVHTMLDTGLDAERGQGFPHGLGGADDVVFMPLQASTQWDGLGHIFDHGTAYNGRRAGDVVTSEGDGVTGIETVAALITGRGVLLDVGRAIGTDGELPDGFAITPAHLEATVAAQGGSARVGRGDLLLVRTGRLARARREGWGDYAGGDSPGLSFTTADWLHGTEVAGVATDTWGFEVRPNEFDVAFQPLHQVAIPHTGLFIGEMWDLDALAADCAADGVWDFLLTAAPLPVTGAVGAPVNPIAVK</sequence>
<protein>
    <submittedName>
        <fullName evidence="1">Putative cyclase</fullName>
    </submittedName>
</protein>
<evidence type="ECO:0000313" key="2">
    <source>
        <dbReference type="Proteomes" id="UP000198680"/>
    </source>
</evidence>